<feature type="domain" description="Kinesin motor" evidence="10">
    <location>
        <begin position="1"/>
        <end position="79"/>
    </location>
</feature>
<dbReference type="InterPro" id="IPR001752">
    <property type="entry name" value="Kinesin_motor_dom"/>
</dbReference>
<dbReference type="EMBL" id="JARBDR010000917">
    <property type="protein sequence ID" value="KAJ8302783.1"/>
    <property type="molecule type" value="Genomic_DNA"/>
</dbReference>
<dbReference type="SMART" id="SM00240">
    <property type="entry name" value="FHA"/>
    <property type="match status" value="1"/>
</dbReference>
<feature type="region of interest" description="Disordered" evidence="7">
    <location>
        <begin position="158"/>
        <end position="183"/>
    </location>
</feature>
<evidence type="ECO:0000256" key="8">
    <source>
        <dbReference type="SAM" id="Phobius"/>
    </source>
</evidence>
<evidence type="ECO:0000256" key="4">
    <source>
        <dbReference type="ARBA" id="ARBA00023175"/>
    </source>
</evidence>
<reference evidence="11 12" key="1">
    <citation type="submission" date="2022-12" db="EMBL/GenBank/DDBJ databases">
        <title>Chromosome-level genome of Tegillarca granosa.</title>
        <authorList>
            <person name="Kim J."/>
        </authorList>
    </citation>
    <scope>NUCLEOTIDE SEQUENCE [LARGE SCALE GENOMIC DNA]</scope>
    <source>
        <strain evidence="11">Teg-2019</strain>
        <tissue evidence="11">Adductor muscle</tissue>
    </source>
</reference>
<keyword evidence="1" id="KW-0547">Nucleotide-binding</keyword>
<dbReference type="InterPro" id="IPR000253">
    <property type="entry name" value="FHA_dom"/>
</dbReference>
<keyword evidence="8" id="KW-0472">Membrane</keyword>
<organism evidence="11 12">
    <name type="scientific">Tegillarca granosa</name>
    <name type="common">Malaysian cockle</name>
    <name type="synonym">Anadara granosa</name>
    <dbReference type="NCBI Taxonomy" id="220873"/>
    <lineage>
        <taxon>Eukaryota</taxon>
        <taxon>Metazoa</taxon>
        <taxon>Spiralia</taxon>
        <taxon>Lophotrochozoa</taxon>
        <taxon>Mollusca</taxon>
        <taxon>Bivalvia</taxon>
        <taxon>Autobranchia</taxon>
        <taxon>Pteriomorphia</taxon>
        <taxon>Arcoida</taxon>
        <taxon>Arcoidea</taxon>
        <taxon>Arcidae</taxon>
        <taxon>Tegillarca</taxon>
    </lineage>
</organism>
<dbReference type="PROSITE" id="PS50006">
    <property type="entry name" value="FHA_DOMAIN"/>
    <property type="match status" value="1"/>
</dbReference>
<dbReference type="InterPro" id="IPR036961">
    <property type="entry name" value="Kinesin_motor_dom_sf"/>
</dbReference>
<keyword evidence="8" id="KW-1133">Transmembrane helix</keyword>
<evidence type="ECO:0000256" key="6">
    <source>
        <dbReference type="SAM" id="Coils"/>
    </source>
</evidence>
<comment type="caution">
    <text evidence="11">The sequence shown here is derived from an EMBL/GenBank/DDBJ whole genome shotgun (WGS) entry which is preliminary data.</text>
</comment>
<evidence type="ECO:0000313" key="12">
    <source>
        <dbReference type="Proteomes" id="UP001217089"/>
    </source>
</evidence>
<comment type="similarity">
    <text evidence="5">Belongs to the TRAFAC class myosin-kinesin ATPase superfamily. Kinesin family.</text>
</comment>
<comment type="caution">
    <text evidence="5">Lacks conserved residue(s) required for the propagation of feature annotation.</text>
</comment>
<keyword evidence="3 6" id="KW-0175">Coiled coil</keyword>
<dbReference type="CDD" id="cd00030">
    <property type="entry name" value="C2"/>
    <property type="match status" value="1"/>
</dbReference>
<sequence length="769" mass="86592">MRTLYFVTPNCIFQALADLSMGTKKKIVVPYRDSVLTKLLQNALGGNSKTIMIAALSPADINYDETLSTLRYADRAKKIKNKAVVNENPLDKLIRELKEENEKLRKAMEAGGVVQGSEGMTPEQIAQMKKKMEEEIRAQLMANQQVIADSAESWEQKLAAARSEHEAISGPSDSGRKSRDPHLINLNEDPMLSGVITHFLESGETTIGRKDASPKPTICLSGLSIEKKHAVITNSNGKIEISSSGSNSKTKVNGLPLQSKKELCHKDRIVFGSNHVYVFINPQKKETATDDLPDEITWEFVQKEIAKVKGFATGSAGLTKDQQIAQEQVLEILPMVSEVNAVSEELNKHKAFEVVLISAAAQEGGEIGGANTKNNKHALIATSVAHSNDVAHDFTSLKPTKYLEDECTVRYIVLQIILGYLINALCLFYYRVMVKMKNLLNGNTWLWERGKFMNRKYLIQDLYQKYLDGEDVSKIPKEQDPFWEPTEDVLIGTANVFLQTLLYALDFSDDIAITDYKGGEEGQITVHVTPCSQNGKPLDEDSFVDDPKELVGKPYHFQVTIQKAQINKARFSKGISVKYKVNLSSKSKDFIETPVVKNTLEPEFKHSKVISIPKLKAKHLQFFEHGCITFCVYGKQEDTLPDPKLLKLTTRELREMSMNQELRQMDTNLEQPITAARRGTIFQNDMASDQSHLKTELALLQRKYERLASKEKRMQQICDEWSNKDPSEQQYEPFFRAVSAVAHSTGTKLRTRVQLLNQVKLLLILHKLI</sequence>
<evidence type="ECO:0000259" key="10">
    <source>
        <dbReference type="PROSITE" id="PS50067"/>
    </source>
</evidence>
<evidence type="ECO:0000256" key="1">
    <source>
        <dbReference type="ARBA" id="ARBA00022741"/>
    </source>
</evidence>
<dbReference type="SUPFAM" id="SSF52540">
    <property type="entry name" value="P-loop containing nucleoside triphosphate hydrolases"/>
    <property type="match status" value="1"/>
</dbReference>
<evidence type="ECO:0000256" key="5">
    <source>
        <dbReference type="PROSITE-ProRule" id="PRU00283"/>
    </source>
</evidence>
<dbReference type="Proteomes" id="UP001217089">
    <property type="component" value="Unassembled WGS sequence"/>
</dbReference>
<keyword evidence="2" id="KW-0067">ATP-binding</keyword>
<dbReference type="Pfam" id="PF00225">
    <property type="entry name" value="Kinesin"/>
    <property type="match status" value="1"/>
</dbReference>
<dbReference type="SUPFAM" id="SSF49879">
    <property type="entry name" value="SMAD/FHA domain"/>
    <property type="match status" value="1"/>
</dbReference>
<dbReference type="PANTHER" id="PTHR47117">
    <property type="entry name" value="STAR-RELATED LIPID TRANSFER PROTEIN 9"/>
    <property type="match status" value="1"/>
</dbReference>
<evidence type="ECO:0000313" key="11">
    <source>
        <dbReference type="EMBL" id="KAJ8302783.1"/>
    </source>
</evidence>
<protein>
    <recommendedName>
        <fullName evidence="13">Kinesin motor domain-containing protein</fullName>
    </recommendedName>
</protein>
<dbReference type="InterPro" id="IPR008984">
    <property type="entry name" value="SMAD_FHA_dom_sf"/>
</dbReference>
<evidence type="ECO:0008006" key="13">
    <source>
        <dbReference type="Google" id="ProtNLM"/>
    </source>
</evidence>
<keyword evidence="8" id="KW-0812">Transmembrane</keyword>
<dbReference type="PROSITE" id="PS50067">
    <property type="entry name" value="KINESIN_MOTOR_2"/>
    <property type="match status" value="1"/>
</dbReference>
<dbReference type="Gene3D" id="3.40.850.10">
    <property type="entry name" value="Kinesin motor domain"/>
    <property type="match status" value="1"/>
</dbReference>
<dbReference type="SMART" id="SM00129">
    <property type="entry name" value="KISc"/>
    <property type="match status" value="1"/>
</dbReference>
<keyword evidence="12" id="KW-1185">Reference proteome</keyword>
<dbReference type="InterPro" id="IPR027417">
    <property type="entry name" value="P-loop_NTPase"/>
</dbReference>
<dbReference type="Gene3D" id="2.60.200.20">
    <property type="match status" value="1"/>
</dbReference>
<dbReference type="Pfam" id="PF12423">
    <property type="entry name" value="KIF1B"/>
    <property type="match status" value="1"/>
</dbReference>
<evidence type="ECO:0000259" key="9">
    <source>
        <dbReference type="PROSITE" id="PS50006"/>
    </source>
</evidence>
<feature type="coiled-coil region" evidence="6">
    <location>
        <begin position="690"/>
        <end position="717"/>
    </location>
</feature>
<accession>A0ABQ9EBT1</accession>
<proteinExistence type="inferred from homology"/>
<gene>
    <name evidence="11" type="ORF">KUTeg_019179</name>
</gene>
<name>A0ABQ9EBT1_TEGGR</name>
<evidence type="ECO:0000256" key="7">
    <source>
        <dbReference type="SAM" id="MobiDB-lite"/>
    </source>
</evidence>
<dbReference type="InterPro" id="IPR022140">
    <property type="entry name" value="Kinesin-like_KIF1-typ"/>
</dbReference>
<feature type="transmembrane region" description="Helical" evidence="8">
    <location>
        <begin position="411"/>
        <end position="430"/>
    </location>
</feature>
<dbReference type="Pfam" id="PF00498">
    <property type="entry name" value="FHA"/>
    <property type="match status" value="1"/>
</dbReference>
<keyword evidence="4" id="KW-0505">Motor protein</keyword>
<evidence type="ECO:0000256" key="3">
    <source>
        <dbReference type="ARBA" id="ARBA00023054"/>
    </source>
</evidence>
<dbReference type="CDD" id="cd22709">
    <property type="entry name" value="FHA_KIF28P"/>
    <property type="match status" value="1"/>
</dbReference>
<feature type="domain" description="FHA" evidence="9">
    <location>
        <begin position="205"/>
        <end position="257"/>
    </location>
</feature>
<evidence type="ECO:0000256" key="2">
    <source>
        <dbReference type="ARBA" id="ARBA00022840"/>
    </source>
</evidence>